<evidence type="ECO:0000313" key="9">
    <source>
        <dbReference type="EMBL" id="MBJ6368072.1"/>
    </source>
</evidence>
<dbReference type="Proteomes" id="UP000610931">
    <property type="component" value="Unassembled WGS sequence"/>
</dbReference>
<keyword evidence="2 7" id="KW-0813">Transport</keyword>
<accession>A0A8J7IFN1</accession>
<dbReference type="Pfam" id="PF13715">
    <property type="entry name" value="CarbopepD_reg_2"/>
    <property type="match status" value="1"/>
</dbReference>
<dbReference type="Gene3D" id="2.60.40.1120">
    <property type="entry name" value="Carboxypeptidase-like, regulatory domain"/>
    <property type="match status" value="1"/>
</dbReference>
<dbReference type="Gene3D" id="2.170.130.10">
    <property type="entry name" value="TonB-dependent receptor, plug domain"/>
    <property type="match status" value="1"/>
</dbReference>
<dbReference type="Gene3D" id="2.40.170.20">
    <property type="entry name" value="TonB-dependent receptor, beta-barrel domain"/>
    <property type="match status" value="1"/>
</dbReference>
<dbReference type="AlphaFoldDB" id="A0A8J7IFN1"/>
<dbReference type="InterPro" id="IPR008969">
    <property type="entry name" value="CarboxyPept-like_regulatory"/>
</dbReference>
<evidence type="ECO:0000256" key="3">
    <source>
        <dbReference type="ARBA" id="ARBA00022452"/>
    </source>
</evidence>
<dbReference type="NCBIfam" id="TIGR04057">
    <property type="entry name" value="SusC_RagA_signa"/>
    <property type="match status" value="1"/>
</dbReference>
<keyword evidence="5 7" id="KW-0472">Membrane</keyword>
<evidence type="ECO:0000256" key="2">
    <source>
        <dbReference type="ARBA" id="ARBA00022448"/>
    </source>
</evidence>
<evidence type="ECO:0000256" key="4">
    <source>
        <dbReference type="ARBA" id="ARBA00022692"/>
    </source>
</evidence>
<dbReference type="EMBL" id="JAELVQ010000008">
    <property type="protein sequence ID" value="MBJ6368072.1"/>
    <property type="molecule type" value="Genomic_DNA"/>
</dbReference>
<keyword evidence="3 7" id="KW-1134">Transmembrane beta strand</keyword>
<dbReference type="InterPro" id="IPR037066">
    <property type="entry name" value="Plug_dom_sf"/>
</dbReference>
<dbReference type="InterPro" id="IPR012910">
    <property type="entry name" value="Plug_dom"/>
</dbReference>
<evidence type="ECO:0000313" key="10">
    <source>
        <dbReference type="Proteomes" id="UP000610931"/>
    </source>
</evidence>
<proteinExistence type="inferred from homology"/>
<feature type="domain" description="TonB-dependent receptor plug" evidence="8">
    <location>
        <begin position="210"/>
        <end position="317"/>
    </location>
</feature>
<name>A0A8J7IFN1_9FLAO</name>
<dbReference type="SUPFAM" id="SSF56935">
    <property type="entry name" value="Porins"/>
    <property type="match status" value="1"/>
</dbReference>
<dbReference type="SUPFAM" id="SSF49464">
    <property type="entry name" value="Carboxypeptidase regulatory domain-like"/>
    <property type="match status" value="1"/>
</dbReference>
<organism evidence="9 10">
    <name type="scientific">Snuella sedimenti</name>
    <dbReference type="NCBI Taxonomy" id="2798802"/>
    <lineage>
        <taxon>Bacteria</taxon>
        <taxon>Pseudomonadati</taxon>
        <taxon>Bacteroidota</taxon>
        <taxon>Flavobacteriia</taxon>
        <taxon>Flavobacteriales</taxon>
        <taxon>Flavobacteriaceae</taxon>
        <taxon>Snuella</taxon>
    </lineage>
</organism>
<dbReference type="InterPro" id="IPR023997">
    <property type="entry name" value="TonB-dep_OMP_SusC/RagA_CS"/>
</dbReference>
<sequence>MRSFVFFFCTLTFAFNTKKGFSQDADIVIYNDRTVSVKKVFKLINEQTDYKFVYRHDLMKDAPKLYLKKGIIKASTLLEKCLSLGNFTYEFTNNKTIIVKKNVPSIEDELDEQTLKVQFKVSGVVTGNNGEPLPGASIVEKGTANGTSTDFDGKYTLSVSGENAILVISYIGYTTKEVPVQGNNEINIQLQEDASQLDEVVVVGYGTQRKIDVTGSVSSIKTEELNRAPAPNLANSLAGKLTGVVTTQVSGQPGFDNPTFLIRGQSTFGNNSPLVIIDGIVRGGSLSRINPNEIESITILKDAASTAVYGARAANGVVLITTKRGGAGKASFEYTSSYSFEKPTVRPRFMNAGEYAENINIARANDGNTEPKYTEAEVAAFKSGTQPSTDWWNETTQKHAITERHDLSASGGSEKTKYFFSVGYLNQDGLLKSSGYTSYSVRSNFDTQLTDNLKLSVNLAGRKQTIKQTGAGNNNGAAVVFNRIDQSLPTYPAYIFGIEPERVLGFNGLGGNPIGDANYSGTDKRLAHIFQSTFELNYQVKQIEGLSLTARYAYDYALNAQSKFATTYRFYNMETNSFIVDDINRNLTEVRRQSMQEVASFQVNYAKAFGDHKLSVLAVVEKANNYDDNLNGFRDGFATSVLQQLGAGATDNLNNGGSASQSGRLGYVGRVDYSFADKYLLQANARYDGSYNFHPDRRWGFFPAFSAGWVISKEGFLNDSNFVNLLKLRGSWGQVGNDRIPTYEYLATYKYNNGYVINGEYQVGLFDQKTANEDVTWETATSYNVGLEFDFLNHALYGEVDYFHKRTEDILLPNEAEVPDSFGSDLPNENFGIVENHGVEFSIGHKNTLGDFSYNIDLNGTFAKSEIIDMREPEGVLPWQRQTGRSFGQHRGFTALGIFQTQEEIDNWSVDQDGQANATLQPGDLKYKDLDDDGLLNDNDRGVIGKGWIPEFIYGANLGARYKNFELNVFFQGATNIERNVKNIPFELETNSESVLIDSWSPTNTDAIYPRLSVGSDANNHKDSTFWLKDATYLRLKNIELAYTLSGLEGLDQLGVDHVRIFVSGSNLLTWSKIDNRDPEGPSGIRGAFYPQMKSVLFGLNVKF</sequence>
<dbReference type="InterPro" id="IPR039426">
    <property type="entry name" value="TonB-dep_rcpt-like"/>
</dbReference>
<keyword evidence="9" id="KW-0675">Receptor</keyword>
<reference evidence="9" key="1">
    <citation type="submission" date="2020-12" db="EMBL/GenBank/DDBJ databases">
        <title>Snuella sp. nov., isolated from sediment in Incheon.</title>
        <authorList>
            <person name="Kim W."/>
        </authorList>
    </citation>
    <scope>NUCLEOTIDE SEQUENCE</scope>
    <source>
        <strain evidence="9">CAU 1569</strain>
    </source>
</reference>
<dbReference type="InterPro" id="IPR036942">
    <property type="entry name" value="Beta-barrel_TonB_sf"/>
</dbReference>
<evidence type="ECO:0000256" key="1">
    <source>
        <dbReference type="ARBA" id="ARBA00004571"/>
    </source>
</evidence>
<evidence type="ECO:0000259" key="8">
    <source>
        <dbReference type="Pfam" id="PF07715"/>
    </source>
</evidence>
<dbReference type="NCBIfam" id="TIGR04056">
    <property type="entry name" value="OMP_RagA_SusC"/>
    <property type="match status" value="1"/>
</dbReference>
<keyword evidence="10" id="KW-1185">Reference proteome</keyword>
<dbReference type="InterPro" id="IPR023996">
    <property type="entry name" value="TonB-dep_OMP_SusC/RagA"/>
</dbReference>
<dbReference type="RefSeq" id="WP_199114835.1">
    <property type="nucleotide sequence ID" value="NZ_JAELVQ010000008.1"/>
</dbReference>
<comment type="caution">
    <text evidence="9">The sequence shown here is derived from an EMBL/GenBank/DDBJ whole genome shotgun (WGS) entry which is preliminary data.</text>
</comment>
<dbReference type="FunFam" id="2.60.40.1120:FF:000003">
    <property type="entry name" value="Outer membrane protein Omp121"/>
    <property type="match status" value="1"/>
</dbReference>
<evidence type="ECO:0000256" key="7">
    <source>
        <dbReference type="PROSITE-ProRule" id="PRU01360"/>
    </source>
</evidence>
<comment type="subcellular location">
    <subcellularLocation>
        <location evidence="1 7">Cell outer membrane</location>
        <topology evidence="1 7">Multi-pass membrane protein</topology>
    </subcellularLocation>
</comment>
<evidence type="ECO:0000256" key="6">
    <source>
        <dbReference type="ARBA" id="ARBA00023237"/>
    </source>
</evidence>
<dbReference type="GO" id="GO:0009279">
    <property type="term" value="C:cell outer membrane"/>
    <property type="evidence" value="ECO:0007669"/>
    <property type="project" value="UniProtKB-SubCell"/>
</dbReference>
<keyword evidence="4 7" id="KW-0812">Transmembrane</keyword>
<dbReference type="PROSITE" id="PS52016">
    <property type="entry name" value="TONB_DEPENDENT_REC_3"/>
    <property type="match status" value="1"/>
</dbReference>
<comment type="similarity">
    <text evidence="7">Belongs to the TonB-dependent receptor family.</text>
</comment>
<dbReference type="FunFam" id="2.170.130.10:FF:000003">
    <property type="entry name" value="SusC/RagA family TonB-linked outer membrane protein"/>
    <property type="match status" value="1"/>
</dbReference>
<protein>
    <submittedName>
        <fullName evidence="9">TonB-dependent receptor</fullName>
    </submittedName>
</protein>
<dbReference type="Pfam" id="PF07715">
    <property type="entry name" value="Plug"/>
    <property type="match status" value="1"/>
</dbReference>
<gene>
    <name evidence="9" type="ORF">JF259_08220</name>
</gene>
<evidence type="ECO:0000256" key="5">
    <source>
        <dbReference type="ARBA" id="ARBA00023136"/>
    </source>
</evidence>
<keyword evidence="6 7" id="KW-0998">Cell outer membrane</keyword>